<dbReference type="EMBL" id="CM007383">
    <property type="protein sequence ID" value="ONK76016.1"/>
    <property type="molecule type" value="Genomic_DNA"/>
</dbReference>
<dbReference type="GO" id="GO:0005737">
    <property type="term" value="C:cytoplasm"/>
    <property type="evidence" value="ECO:0007669"/>
    <property type="project" value="TreeGrafter"/>
</dbReference>
<dbReference type="PANTHER" id="PTHR13140:SF706">
    <property type="entry name" value="DILUTE CLASS UNCONVENTIONAL MYOSIN, ISOFORM C"/>
    <property type="match status" value="1"/>
</dbReference>
<keyword evidence="5 8" id="KW-0518">Myosin</keyword>
<dbReference type="SMART" id="SM00015">
    <property type="entry name" value="IQ"/>
    <property type="match status" value="2"/>
</dbReference>
<feature type="region of interest" description="Disordered" evidence="10">
    <location>
        <begin position="73"/>
        <end position="110"/>
    </location>
</feature>
<dbReference type="AlphaFoldDB" id="A0A5P1FC89"/>
<dbReference type="FunFam" id="1.10.10.820:FF:000001">
    <property type="entry name" value="Myosin heavy chain"/>
    <property type="match status" value="1"/>
</dbReference>
<evidence type="ECO:0000256" key="7">
    <source>
        <dbReference type="ARBA" id="ARBA00023203"/>
    </source>
</evidence>
<dbReference type="Gene3D" id="1.20.120.720">
    <property type="entry name" value="Myosin VI head, motor domain, U50 subdomain"/>
    <property type="match status" value="1"/>
</dbReference>
<dbReference type="InterPro" id="IPR004009">
    <property type="entry name" value="SH3_Myosin"/>
</dbReference>
<keyword evidence="4 9" id="KW-0175">Coiled coil</keyword>
<dbReference type="InterPro" id="IPR027417">
    <property type="entry name" value="P-loop_NTPase"/>
</dbReference>
<dbReference type="GO" id="GO:0000146">
    <property type="term" value="F:microfilament motor activity"/>
    <property type="evidence" value="ECO:0007669"/>
    <property type="project" value="TreeGrafter"/>
</dbReference>
<evidence type="ECO:0000259" key="11">
    <source>
        <dbReference type="PROSITE" id="PS51456"/>
    </source>
</evidence>
<evidence type="ECO:0000256" key="10">
    <source>
        <dbReference type="SAM" id="MobiDB-lite"/>
    </source>
</evidence>
<feature type="binding site" evidence="8">
    <location>
        <begin position="262"/>
        <end position="269"/>
    </location>
    <ligand>
        <name>ATP</name>
        <dbReference type="ChEBI" id="CHEBI:30616"/>
    </ligand>
</feature>
<dbReference type="GO" id="GO:0007015">
    <property type="term" value="P:actin filament organization"/>
    <property type="evidence" value="ECO:0007669"/>
    <property type="project" value="TreeGrafter"/>
</dbReference>
<keyword evidence="2 8" id="KW-0067">ATP-binding</keyword>
<dbReference type="SUPFAM" id="SSF52540">
    <property type="entry name" value="P-loop containing nucleoside triphosphate hydrolases"/>
    <property type="match status" value="1"/>
</dbReference>
<name>A0A5P1FC89_ASPOF</name>
<feature type="region of interest" description="Disordered" evidence="10">
    <location>
        <begin position="991"/>
        <end position="1043"/>
    </location>
</feature>
<sequence>MLVAPPMGPSVVRTRSSLEVMLDSLMKKDEEKPEDLMPALPARPMSRGRRPSFKRSLLPVILDTECSNGFKKKKEEMDAYSEMPELESYEERRSEGVGAPQPSTSPSDGKKFNCALIKDLRVWCHHRDAKWELGKIQSVSGDVTHVKSSNGKVLAVPTENILPANPDVLDGVSDLIQLSYLNEPSVIQNLQYRYSRDMIYTKAGPILVALNPYKEVSLHGSDLIAAYRQKRLIDNPHVFAMADTAYSEMMRDGKKQSIIVSGESGSGKTETAKFAMQYLAAVGGGSGIEEEVLQTNLILESFGNAKTLRNDNSSRFGKLIEINFSKAGKICGAEIQTCKHVVSRVVQRAIGERSYHVFYQLCAGAPIHLKEKLNLKAANEYEYLKQSNCLTITDIDDAKRFHMLTEALDIVKICKEDQENAFAMLATVLWLGNIGFSVIDEENHVEVDMSEGVTNAAKLMGCKVSDLMMTLSTRTLQTGSENVIQKLTLSQAIDTRDALAKSLYASLFDWLVGQLNKSLEVGDYYAGKSISILDIYGFEYFHRNGFEQLCINYANERLQQHINQHFFKLGREEYSQNGMDWTNVDFVDNMECLELFEKKQIGLLSLLDEVSALPKATDMTFANKLKQNLSSNACFKAEKGGAFRICHFAGEVLYNTIGFLEKNKDSHHSDYIELLSSCSCQLPQLFASRMHNQVSPFLKLNGATQQQSVGTNFKDQLFKLMEQLERTSPHFIRCIKPNGQHLPGLYEHDLVLQQLRCCGILEVVRMSKLGYPSWMTHQQFTERYGFFLSRNVASQDPLSVSVNILEHFSVPPDTYQVGYTKIFFRSGQIASLEEVRHRTLQAILCVQKRFRALKVRRHFQELKNGVTMLQSFIRGGLAREHFNDLKSLKMSRTNYMRATSDPNFNMQELVETNKEQCQLAHAVDEDLQRRVLKAEAALKIKEEENLTLKQELQLYKTKWSDYEAKMKSMEELWQKQMTSLQMSLAAAKKSLAVDDSESQQGKLEPPPNNLYSDCENTSSEFQTPEVTPAKQPRGSAAVLPRNSNGNHNAVSHMVKEFEQQKKVFEDDAKFLIEVKAGQSVANMNPNDELQKLKVRFATWKKDYKVKLKETKMELQKLGNSEQVKTRKRWWNLRSTK</sequence>
<dbReference type="PROSITE" id="PS51844">
    <property type="entry name" value="SH3_LIKE"/>
    <property type="match status" value="1"/>
</dbReference>
<feature type="domain" description="Myosin motor" evidence="11">
    <location>
        <begin position="170"/>
        <end position="837"/>
    </location>
</feature>
<dbReference type="Pfam" id="PF00063">
    <property type="entry name" value="Myosin_head"/>
    <property type="match status" value="1"/>
</dbReference>
<dbReference type="PANTHER" id="PTHR13140">
    <property type="entry name" value="MYOSIN"/>
    <property type="match status" value="1"/>
</dbReference>
<dbReference type="Pfam" id="PF25369">
    <property type="entry name" value="SH3_VIII-1_N"/>
    <property type="match status" value="1"/>
</dbReference>
<evidence type="ECO:0000256" key="1">
    <source>
        <dbReference type="ARBA" id="ARBA00022741"/>
    </source>
</evidence>
<dbReference type="GO" id="GO:0051015">
    <property type="term" value="F:actin filament binding"/>
    <property type="evidence" value="ECO:0007669"/>
    <property type="project" value="TreeGrafter"/>
</dbReference>
<evidence type="ECO:0000313" key="13">
    <source>
        <dbReference type="EMBL" id="ONK76016.1"/>
    </source>
</evidence>
<feature type="region of interest" description="Disordered" evidence="10">
    <location>
        <begin position="25"/>
        <end position="51"/>
    </location>
</feature>
<dbReference type="InterPro" id="IPR001609">
    <property type="entry name" value="Myosin_head_motor_dom-like"/>
</dbReference>
<dbReference type="GO" id="GO:0016459">
    <property type="term" value="C:myosin complex"/>
    <property type="evidence" value="ECO:0007669"/>
    <property type="project" value="UniProtKB-KW"/>
</dbReference>
<dbReference type="InterPro" id="IPR036961">
    <property type="entry name" value="Kinesin_motor_dom_sf"/>
</dbReference>
<dbReference type="GO" id="GO:0016020">
    <property type="term" value="C:membrane"/>
    <property type="evidence" value="ECO:0007669"/>
    <property type="project" value="TreeGrafter"/>
</dbReference>
<evidence type="ECO:0000256" key="3">
    <source>
        <dbReference type="ARBA" id="ARBA00022860"/>
    </source>
</evidence>
<dbReference type="PRINTS" id="PR00193">
    <property type="entry name" value="MYOSINHEAVY"/>
</dbReference>
<dbReference type="OMA" id="ECKQAWV"/>
<reference evidence="14" key="1">
    <citation type="journal article" date="2017" name="Nat. Commun.">
        <title>The asparagus genome sheds light on the origin and evolution of a young Y chromosome.</title>
        <authorList>
            <person name="Harkess A."/>
            <person name="Zhou J."/>
            <person name="Xu C."/>
            <person name="Bowers J.E."/>
            <person name="Van der Hulst R."/>
            <person name="Ayyampalayam S."/>
            <person name="Mercati F."/>
            <person name="Riccardi P."/>
            <person name="McKain M.R."/>
            <person name="Kakrana A."/>
            <person name="Tang H."/>
            <person name="Ray J."/>
            <person name="Groenendijk J."/>
            <person name="Arikit S."/>
            <person name="Mathioni S.M."/>
            <person name="Nakano M."/>
            <person name="Shan H."/>
            <person name="Telgmann-Rauber A."/>
            <person name="Kanno A."/>
            <person name="Yue Z."/>
            <person name="Chen H."/>
            <person name="Li W."/>
            <person name="Chen Y."/>
            <person name="Xu X."/>
            <person name="Zhang Y."/>
            <person name="Luo S."/>
            <person name="Chen H."/>
            <person name="Gao J."/>
            <person name="Mao Z."/>
            <person name="Pires J.C."/>
            <person name="Luo M."/>
            <person name="Kudrna D."/>
            <person name="Wing R.A."/>
            <person name="Meyers B.C."/>
            <person name="Yi K."/>
            <person name="Kong H."/>
            <person name="Lavrijsen P."/>
            <person name="Sunseri F."/>
            <person name="Falavigna A."/>
            <person name="Ye Y."/>
            <person name="Leebens-Mack J.H."/>
            <person name="Chen G."/>
        </authorList>
    </citation>
    <scope>NUCLEOTIDE SEQUENCE [LARGE SCALE GENOMIC DNA]</scope>
    <source>
        <strain evidence="14">cv. DH0086</strain>
    </source>
</reference>
<proteinExistence type="inferred from homology"/>
<evidence type="ECO:0000256" key="6">
    <source>
        <dbReference type="ARBA" id="ARBA00023175"/>
    </source>
</evidence>
<dbReference type="InterPro" id="IPR036022">
    <property type="entry name" value="MYSc_Myo8"/>
</dbReference>
<dbReference type="InterPro" id="IPR057535">
    <property type="entry name" value="MYO1-3_N_SH3"/>
</dbReference>
<feature type="compositionally biased region" description="Basic and acidic residues" evidence="10">
    <location>
        <begin position="25"/>
        <end position="35"/>
    </location>
</feature>
<dbReference type="GO" id="GO:0030048">
    <property type="term" value="P:actin filament-based movement"/>
    <property type="evidence" value="ECO:0007669"/>
    <property type="project" value="UniProtKB-ARBA"/>
</dbReference>
<dbReference type="Gramene" id="ONK76016">
    <property type="protein sequence ID" value="ONK76016"/>
    <property type="gene ID" value="A4U43_C03F22960"/>
</dbReference>
<evidence type="ECO:0000256" key="5">
    <source>
        <dbReference type="ARBA" id="ARBA00023123"/>
    </source>
</evidence>
<dbReference type="Gene3D" id="1.20.58.530">
    <property type="match status" value="1"/>
</dbReference>
<dbReference type="PROSITE" id="PS50096">
    <property type="entry name" value="IQ"/>
    <property type="match status" value="2"/>
</dbReference>
<dbReference type="InterPro" id="IPR000048">
    <property type="entry name" value="IQ_motif_EF-hand-BS"/>
</dbReference>
<dbReference type="GO" id="GO:0005524">
    <property type="term" value="F:ATP binding"/>
    <property type="evidence" value="ECO:0007669"/>
    <property type="project" value="UniProtKB-UniRule"/>
</dbReference>
<evidence type="ECO:0000256" key="2">
    <source>
        <dbReference type="ARBA" id="ARBA00022840"/>
    </source>
</evidence>
<comment type="similarity">
    <text evidence="8">Belongs to the TRAFAC class myosin-kinesin ATPase superfamily. Myosin family.</text>
</comment>
<evidence type="ECO:0000259" key="12">
    <source>
        <dbReference type="PROSITE" id="PS51844"/>
    </source>
</evidence>
<dbReference type="Gene3D" id="3.40.850.10">
    <property type="entry name" value="Kinesin motor domain"/>
    <property type="match status" value="1"/>
</dbReference>
<gene>
    <name evidence="13" type="ORF">A4U43_C03F22960</name>
</gene>
<feature type="region of interest" description="Actin-binding" evidence="8">
    <location>
        <begin position="717"/>
        <end position="739"/>
    </location>
</feature>
<evidence type="ECO:0000256" key="4">
    <source>
        <dbReference type="ARBA" id="ARBA00023054"/>
    </source>
</evidence>
<keyword evidence="1 8" id="KW-0547">Nucleotide-binding</keyword>
<dbReference type="PROSITE" id="PS51456">
    <property type="entry name" value="MYOSIN_MOTOR"/>
    <property type="match status" value="1"/>
</dbReference>
<dbReference type="Gene3D" id="6.20.240.20">
    <property type="match status" value="1"/>
</dbReference>
<dbReference type="CDD" id="cd01383">
    <property type="entry name" value="MYSc_Myo8"/>
    <property type="match status" value="1"/>
</dbReference>
<keyword evidence="3" id="KW-0112">Calmodulin-binding</keyword>
<keyword evidence="7 8" id="KW-0009">Actin-binding</keyword>
<keyword evidence="14" id="KW-1185">Reference proteome</keyword>
<dbReference type="Gene3D" id="1.20.5.190">
    <property type="match status" value="1"/>
</dbReference>
<dbReference type="Gene3D" id="1.10.10.820">
    <property type="match status" value="1"/>
</dbReference>
<organism evidence="13 14">
    <name type="scientific">Asparagus officinalis</name>
    <name type="common">Garden asparagus</name>
    <dbReference type="NCBI Taxonomy" id="4686"/>
    <lineage>
        <taxon>Eukaryota</taxon>
        <taxon>Viridiplantae</taxon>
        <taxon>Streptophyta</taxon>
        <taxon>Embryophyta</taxon>
        <taxon>Tracheophyta</taxon>
        <taxon>Spermatophyta</taxon>
        <taxon>Magnoliopsida</taxon>
        <taxon>Liliopsida</taxon>
        <taxon>Asparagales</taxon>
        <taxon>Asparagaceae</taxon>
        <taxon>Asparagoideae</taxon>
        <taxon>Asparagus</taxon>
    </lineage>
</organism>
<keyword evidence="6 8" id="KW-0505">Motor protein</keyword>
<protein>
    <recommendedName>
        <fullName evidence="15">Myosin motor domain-containing protein</fullName>
    </recommendedName>
</protein>
<accession>A0A5P1FC89</accession>
<evidence type="ECO:0000256" key="8">
    <source>
        <dbReference type="PROSITE-ProRule" id="PRU00782"/>
    </source>
</evidence>
<feature type="coiled-coil region" evidence="9">
    <location>
        <begin position="924"/>
        <end position="958"/>
    </location>
</feature>
<dbReference type="SMART" id="SM00242">
    <property type="entry name" value="MYSc"/>
    <property type="match status" value="1"/>
</dbReference>
<evidence type="ECO:0000313" key="14">
    <source>
        <dbReference type="Proteomes" id="UP000243459"/>
    </source>
</evidence>
<feature type="domain" description="Myosin N-terminal SH3-like" evidence="12">
    <location>
        <begin position="117"/>
        <end position="166"/>
    </location>
</feature>
<evidence type="ECO:0000256" key="9">
    <source>
        <dbReference type="SAM" id="Coils"/>
    </source>
</evidence>
<feature type="compositionally biased region" description="Polar residues" evidence="10">
    <location>
        <begin position="1009"/>
        <end position="1025"/>
    </location>
</feature>
<dbReference type="GO" id="GO:0005516">
    <property type="term" value="F:calmodulin binding"/>
    <property type="evidence" value="ECO:0007669"/>
    <property type="project" value="UniProtKB-KW"/>
</dbReference>
<evidence type="ECO:0008006" key="15">
    <source>
        <dbReference type="Google" id="ProtNLM"/>
    </source>
</evidence>
<dbReference type="Proteomes" id="UP000243459">
    <property type="component" value="Chromosome 3"/>
</dbReference>